<feature type="domain" description="HTH marR-type" evidence="2">
    <location>
        <begin position="1"/>
        <end position="88"/>
    </location>
</feature>
<comment type="caution">
    <text evidence="3">The sequence shown here is derived from an EMBL/GenBank/DDBJ whole genome shotgun (WGS) entry which is preliminary data.</text>
</comment>
<evidence type="ECO:0000256" key="1">
    <source>
        <dbReference type="ARBA" id="ARBA00023125"/>
    </source>
</evidence>
<evidence type="ECO:0000259" key="2">
    <source>
        <dbReference type="PROSITE" id="PS50995"/>
    </source>
</evidence>
<organism evidence="3 4">
    <name type="scientific">Paenibacillus vini</name>
    <dbReference type="NCBI Taxonomy" id="1476024"/>
    <lineage>
        <taxon>Bacteria</taxon>
        <taxon>Bacillati</taxon>
        <taxon>Bacillota</taxon>
        <taxon>Bacilli</taxon>
        <taxon>Bacillales</taxon>
        <taxon>Paenibacillaceae</taxon>
        <taxon>Paenibacillus</taxon>
    </lineage>
</organism>
<evidence type="ECO:0000313" key="3">
    <source>
        <dbReference type="EMBL" id="GIP53135.1"/>
    </source>
</evidence>
<gene>
    <name evidence="3" type="ORF">J42TS3_21700</name>
</gene>
<dbReference type="InterPro" id="IPR036390">
    <property type="entry name" value="WH_DNA-bd_sf"/>
</dbReference>
<protein>
    <recommendedName>
        <fullName evidence="2">HTH marR-type domain-containing protein</fullName>
    </recommendedName>
</protein>
<keyword evidence="4" id="KW-1185">Reference proteome</keyword>
<reference evidence="3 4" key="1">
    <citation type="submission" date="2021-03" db="EMBL/GenBank/DDBJ databases">
        <title>Antimicrobial resistance genes in bacteria isolated from Japanese honey, and their potential for conferring macrolide and lincosamide resistance in the American foulbrood pathogen Paenibacillus larvae.</title>
        <authorList>
            <person name="Okamoto M."/>
            <person name="Kumagai M."/>
            <person name="Kanamori H."/>
            <person name="Takamatsu D."/>
        </authorList>
    </citation>
    <scope>NUCLEOTIDE SEQUENCE [LARGE SCALE GENOMIC DNA]</scope>
    <source>
        <strain evidence="3 4">J42TS3</strain>
    </source>
</reference>
<dbReference type="InterPro" id="IPR036388">
    <property type="entry name" value="WH-like_DNA-bd_sf"/>
</dbReference>
<dbReference type="SMART" id="SM00347">
    <property type="entry name" value="HTH_MARR"/>
    <property type="match status" value="1"/>
</dbReference>
<dbReference type="PROSITE" id="PS50995">
    <property type="entry name" value="HTH_MARR_2"/>
    <property type="match status" value="1"/>
</dbReference>
<dbReference type="PANTHER" id="PTHR33164">
    <property type="entry name" value="TRANSCRIPTIONAL REGULATOR, MARR FAMILY"/>
    <property type="match status" value="1"/>
</dbReference>
<dbReference type="Pfam" id="PF01047">
    <property type="entry name" value="MarR"/>
    <property type="match status" value="1"/>
</dbReference>
<dbReference type="Gene3D" id="1.10.10.10">
    <property type="entry name" value="Winged helix-like DNA-binding domain superfamily/Winged helix DNA-binding domain"/>
    <property type="match status" value="1"/>
</dbReference>
<keyword evidence="1" id="KW-0238">DNA-binding</keyword>
<sequence>MVTQIADRVGLSSSANTIAVNKLVKEGLLKRVKDKQDKRICWIEITPAGQSALAEMIEKRNLVFQNILDDFSDEHLTIFLRSLRVIQEKFTTGYTQHPLQMQSQSL</sequence>
<accession>A0ABQ4MAW8</accession>
<name>A0ABQ4MAW8_9BACL</name>
<dbReference type="InterPro" id="IPR039422">
    <property type="entry name" value="MarR/SlyA-like"/>
</dbReference>
<dbReference type="SUPFAM" id="SSF46785">
    <property type="entry name" value="Winged helix' DNA-binding domain"/>
    <property type="match status" value="1"/>
</dbReference>
<dbReference type="InterPro" id="IPR000835">
    <property type="entry name" value="HTH_MarR-typ"/>
</dbReference>
<evidence type="ECO:0000313" key="4">
    <source>
        <dbReference type="Proteomes" id="UP000679992"/>
    </source>
</evidence>
<dbReference type="PANTHER" id="PTHR33164:SF57">
    <property type="entry name" value="MARR-FAMILY TRANSCRIPTIONAL REGULATOR"/>
    <property type="match status" value="1"/>
</dbReference>
<dbReference type="Proteomes" id="UP000679992">
    <property type="component" value="Unassembled WGS sequence"/>
</dbReference>
<dbReference type="EMBL" id="BOSL01000006">
    <property type="protein sequence ID" value="GIP53135.1"/>
    <property type="molecule type" value="Genomic_DNA"/>
</dbReference>
<proteinExistence type="predicted"/>